<feature type="non-terminal residue" evidence="1">
    <location>
        <position position="83"/>
    </location>
</feature>
<protein>
    <submittedName>
        <fullName evidence="1">Uncharacterized protein</fullName>
    </submittedName>
</protein>
<gene>
    <name evidence="1" type="ORF">BGZ80_008063</name>
</gene>
<sequence length="83" mass="9119">MDRPLPVDLPVSPPVDVVDSLSGDVVASSPFRTIDSQELARYFEKGYYADAWIAASNTELSFPWRDLKDVYSKAPKGSNNAAL</sequence>
<comment type="caution">
    <text evidence="1">The sequence shown here is derived from an EMBL/GenBank/DDBJ whole genome shotgun (WGS) entry which is preliminary data.</text>
</comment>
<evidence type="ECO:0000313" key="1">
    <source>
        <dbReference type="EMBL" id="KAF9993669.1"/>
    </source>
</evidence>
<organism evidence="1 2">
    <name type="scientific">Entomortierella chlamydospora</name>
    <dbReference type="NCBI Taxonomy" id="101097"/>
    <lineage>
        <taxon>Eukaryota</taxon>
        <taxon>Fungi</taxon>
        <taxon>Fungi incertae sedis</taxon>
        <taxon>Mucoromycota</taxon>
        <taxon>Mortierellomycotina</taxon>
        <taxon>Mortierellomycetes</taxon>
        <taxon>Mortierellales</taxon>
        <taxon>Mortierellaceae</taxon>
        <taxon>Entomortierella</taxon>
    </lineage>
</organism>
<dbReference type="AlphaFoldDB" id="A0A9P6MDZ4"/>
<dbReference type="EMBL" id="JAAAID010004265">
    <property type="protein sequence ID" value="KAF9993669.1"/>
    <property type="molecule type" value="Genomic_DNA"/>
</dbReference>
<keyword evidence="2" id="KW-1185">Reference proteome</keyword>
<name>A0A9P6MDZ4_9FUNG</name>
<evidence type="ECO:0000313" key="2">
    <source>
        <dbReference type="Proteomes" id="UP000703661"/>
    </source>
</evidence>
<reference evidence="1" key="1">
    <citation type="journal article" date="2020" name="Fungal Divers.">
        <title>Resolving the Mortierellaceae phylogeny through synthesis of multi-gene phylogenetics and phylogenomics.</title>
        <authorList>
            <person name="Vandepol N."/>
            <person name="Liber J."/>
            <person name="Desiro A."/>
            <person name="Na H."/>
            <person name="Kennedy M."/>
            <person name="Barry K."/>
            <person name="Grigoriev I.V."/>
            <person name="Miller A.N."/>
            <person name="O'Donnell K."/>
            <person name="Stajich J.E."/>
            <person name="Bonito G."/>
        </authorList>
    </citation>
    <scope>NUCLEOTIDE SEQUENCE</scope>
    <source>
        <strain evidence="1">NRRL 2769</strain>
    </source>
</reference>
<dbReference type="Proteomes" id="UP000703661">
    <property type="component" value="Unassembled WGS sequence"/>
</dbReference>
<proteinExistence type="predicted"/>
<accession>A0A9P6MDZ4</accession>